<evidence type="ECO:0000313" key="9">
    <source>
        <dbReference type="Proteomes" id="UP000694580"/>
    </source>
</evidence>
<evidence type="ECO:0000256" key="4">
    <source>
        <dbReference type="ARBA" id="ARBA00022737"/>
    </source>
</evidence>
<reference evidence="8" key="2">
    <citation type="submission" date="2025-08" db="UniProtKB">
        <authorList>
            <consortium name="Ensembl"/>
        </authorList>
    </citation>
    <scope>IDENTIFICATION</scope>
</reference>
<dbReference type="PROSITE" id="PS51092">
    <property type="entry name" value="FN2_2"/>
    <property type="match status" value="4"/>
</dbReference>
<evidence type="ECO:0000256" key="6">
    <source>
        <dbReference type="PROSITE-ProRule" id="PRU00479"/>
    </source>
</evidence>
<keyword evidence="3" id="KW-0964">Secreted</keyword>
<dbReference type="InterPro" id="IPR051666">
    <property type="entry name" value="SP_Capacitation_Regulator"/>
</dbReference>
<reference evidence="8" key="3">
    <citation type="submission" date="2025-09" db="UniProtKB">
        <authorList>
            <consortium name="Ensembl"/>
        </authorList>
    </citation>
    <scope>IDENTIFICATION</scope>
</reference>
<dbReference type="InterPro" id="IPR013806">
    <property type="entry name" value="Kringle-like"/>
</dbReference>
<feature type="domain" description="Fibronectin type-II" evidence="7">
    <location>
        <begin position="72"/>
        <end position="118"/>
    </location>
</feature>
<evidence type="ECO:0000256" key="2">
    <source>
        <dbReference type="ARBA" id="ARBA00010011"/>
    </source>
</evidence>
<keyword evidence="5" id="KW-1015">Disulfide bond</keyword>
<dbReference type="CDD" id="cd00062">
    <property type="entry name" value="FN2"/>
    <property type="match status" value="4"/>
</dbReference>
<comment type="caution">
    <text evidence="6">Lacks conserved residue(s) required for the propagation of feature annotation.</text>
</comment>
<dbReference type="InterPro" id="IPR036943">
    <property type="entry name" value="FN_type2_sf"/>
</dbReference>
<organism evidence="8 9">
    <name type="scientific">Denticeps clupeoides</name>
    <name type="common">denticle herring</name>
    <dbReference type="NCBI Taxonomy" id="299321"/>
    <lineage>
        <taxon>Eukaryota</taxon>
        <taxon>Metazoa</taxon>
        <taxon>Chordata</taxon>
        <taxon>Craniata</taxon>
        <taxon>Vertebrata</taxon>
        <taxon>Euteleostomi</taxon>
        <taxon>Actinopterygii</taxon>
        <taxon>Neopterygii</taxon>
        <taxon>Teleostei</taxon>
        <taxon>Clupei</taxon>
        <taxon>Clupeiformes</taxon>
        <taxon>Denticipitoidei</taxon>
        <taxon>Denticipitidae</taxon>
        <taxon>Denticeps</taxon>
    </lineage>
</organism>
<accession>A0AAY4A8K1</accession>
<dbReference type="AlphaFoldDB" id="A0AAY4A8K1"/>
<dbReference type="GO" id="GO:0008201">
    <property type="term" value="F:heparin binding"/>
    <property type="evidence" value="ECO:0007669"/>
    <property type="project" value="TreeGrafter"/>
</dbReference>
<feature type="domain" description="Fibronectin type-II" evidence="7">
    <location>
        <begin position="180"/>
        <end position="226"/>
    </location>
</feature>
<evidence type="ECO:0000256" key="3">
    <source>
        <dbReference type="ARBA" id="ARBA00022525"/>
    </source>
</evidence>
<keyword evidence="4" id="KW-0677">Repeat</keyword>
<dbReference type="SUPFAM" id="SSF57440">
    <property type="entry name" value="Kringle-like"/>
    <property type="match status" value="4"/>
</dbReference>
<evidence type="ECO:0000256" key="5">
    <source>
        <dbReference type="ARBA" id="ARBA00023157"/>
    </source>
</evidence>
<dbReference type="Pfam" id="PF00040">
    <property type="entry name" value="fn2"/>
    <property type="match status" value="4"/>
</dbReference>
<dbReference type="Gene3D" id="2.10.10.10">
    <property type="entry name" value="Fibronectin, type II, collagen-binding"/>
    <property type="match status" value="4"/>
</dbReference>
<dbReference type="GO" id="GO:0005576">
    <property type="term" value="C:extracellular region"/>
    <property type="evidence" value="ECO:0007669"/>
    <property type="project" value="UniProtKB-SubCell"/>
</dbReference>
<dbReference type="InterPro" id="IPR000562">
    <property type="entry name" value="FN_type2_dom"/>
</dbReference>
<keyword evidence="9" id="KW-1185">Reference proteome</keyword>
<evidence type="ECO:0000256" key="1">
    <source>
        <dbReference type="ARBA" id="ARBA00004613"/>
    </source>
</evidence>
<dbReference type="FunFam" id="2.10.10.10:FF:000009">
    <property type="entry name" value="Epididymal sperm-binding protein 1"/>
    <property type="match status" value="4"/>
</dbReference>
<dbReference type="GO" id="GO:0009986">
    <property type="term" value="C:cell surface"/>
    <property type="evidence" value="ECO:0007669"/>
    <property type="project" value="TreeGrafter"/>
</dbReference>
<evidence type="ECO:0000259" key="7">
    <source>
        <dbReference type="PROSITE" id="PS51092"/>
    </source>
</evidence>
<dbReference type="PANTHER" id="PTHR22918">
    <property type="entry name" value="SEMINAL PLASMA PROTEIN"/>
    <property type="match status" value="1"/>
</dbReference>
<reference evidence="8 9" key="1">
    <citation type="submission" date="2020-06" db="EMBL/GenBank/DDBJ databases">
        <authorList>
            <consortium name="Wellcome Sanger Institute Data Sharing"/>
        </authorList>
    </citation>
    <scope>NUCLEOTIDE SEQUENCE [LARGE SCALE GENOMIC DNA]</scope>
</reference>
<comment type="similarity">
    <text evidence="2">Belongs to the seminal plasma protein family.</text>
</comment>
<dbReference type="PRINTS" id="PR00013">
    <property type="entry name" value="FNTYPEII"/>
</dbReference>
<dbReference type="Ensembl" id="ENSDCDT00010005493.1">
    <property type="protein sequence ID" value="ENSDCDP00010005307.1"/>
    <property type="gene ID" value="ENSDCDG00010002327.1"/>
</dbReference>
<dbReference type="SMART" id="SM00059">
    <property type="entry name" value="FN2"/>
    <property type="match status" value="4"/>
</dbReference>
<dbReference type="Proteomes" id="UP000694580">
    <property type="component" value="Chromosome 3"/>
</dbReference>
<proteinExistence type="inferred from homology"/>
<dbReference type="GeneTree" id="ENSGT00940000162766"/>
<evidence type="ECO:0000313" key="8">
    <source>
        <dbReference type="Ensembl" id="ENSDCDP00010005307.1"/>
    </source>
</evidence>
<feature type="domain" description="Fibronectin type-II" evidence="7">
    <location>
        <begin position="25"/>
        <end position="71"/>
    </location>
</feature>
<sequence length="226" mass="25442">LLYCHDLVLGWRGTSPCKPTIHGNANGAPCLFPFHYKGNLYTSCTYADHNALWCATTANYDRDKLWGDCGNANGARCVFPFQYKKNLYTSCTDINHKALWCATTANYDQDELWGHCSNYGKHTIHGNANGAPCLFPFQYKENLYTSCTYADHNALWCATTANYDRDKLWGDCKPTTGGNANGAPCLFPFQYKENLYTSCTYSGHDTLWCATTANYDRDKLWGDCTI</sequence>
<dbReference type="PANTHER" id="PTHR22918:SF1">
    <property type="entry name" value="FIBRONECTIN TYPE-II DOMAIN-CONTAINING PROTEIN"/>
    <property type="match status" value="1"/>
</dbReference>
<feature type="domain" description="Fibronectin type-II" evidence="7">
    <location>
        <begin position="128"/>
        <end position="174"/>
    </location>
</feature>
<name>A0AAY4A8K1_9TELE</name>
<protein>
    <recommendedName>
        <fullName evidence="7">Fibronectin type-II domain-containing protein</fullName>
    </recommendedName>
</protein>
<comment type="subcellular location">
    <subcellularLocation>
        <location evidence="1">Secreted</location>
    </subcellularLocation>
</comment>